<dbReference type="SUPFAM" id="SSF51905">
    <property type="entry name" value="FAD/NAD(P)-binding domain"/>
    <property type="match status" value="1"/>
</dbReference>
<dbReference type="InterPro" id="IPR036188">
    <property type="entry name" value="FAD/NAD-bd_sf"/>
</dbReference>
<reference evidence="2 3" key="1">
    <citation type="submission" date="2023-09" db="EMBL/GenBank/DDBJ databases">
        <title>Streptomyces sp. nov.: A antagonism against Alternaria gaisen Producing Streptochlin, Isolated from Tamarix root soil.</title>
        <authorList>
            <person name="Chen Y."/>
        </authorList>
    </citation>
    <scope>NUCLEOTIDE SEQUENCE [LARGE SCALE GENOMIC DNA]</scope>
    <source>
        <strain evidence="2 3">TRM76323</strain>
    </source>
</reference>
<organism evidence="2 3">
    <name type="scientific">Streptomyces tamarix</name>
    <dbReference type="NCBI Taxonomy" id="3078565"/>
    <lineage>
        <taxon>Bacteria</taxon>
        <taxon>Bacillati</taxon>
        <taxon>Actinomycetota</taxon>
        <taxon>Actinomycetes</taxon>
        <taxon>Kitasatosporales</taxon>
        <taxon>Streptomycetaceae</taxon>
        <taxon>Streptomyces</taxon>
    </lineage>
</organism>
<dbReference type="InterPro" id="IPR052189">
    <property type="entry name" value="L-asp_N-monooxygenase_NS-form"/>
</dbReference>
<dbReference type="EMBL" id="JAWCTQ010000050">
    <property type="protein sequence ID" value="MDT9685911.1"/>
    <property type="molecule type" value="Genomic_DNA"/>
</dbReference>
<dbReference type="Proteomes" id="UP001250181">
    <property type="component" value="Unassembled WGS sequence"/>
</dbReference>
<dbReference type="RefSeq" id="WP_315880947.1">
    <property type="nucleotide sequence ID" value="NZ_JAWCTQ010000050.1"/>
</dbReference>
<feature type="domain" description="FAD-dependent urate hydroxylase HpyO/Asp monooxygenase CreE-like FAD/NAD(P)-binding" evidence="1">
    <location>
        <begin position="7"/>
        <end position="153"/>
    </location>
</feature>
<dbReference type="Pfam" id="PF13454">
    <property type="entry name" value="NAD_binding_9"/>
    <property type="match status" value="1"/>
</dbReference>
<evidence type="ECO:0000259" key="1">
    <source>
        <dbReference type="Pfam" id="PF13454"/>
    </source>
</evidence>
<sequence>MVLRDVAVVGAGATGTAAVVNLVRSGVAQRIDVFEPGAIGHGDAFSSTDPALLCNTSADSMSLDAGRPGDFVDYLHGLGMPVAPQDCVPRYLFAQYCRDRYLGLRSEASTRGVRLRHHRDKVASVAGAGPGYALLTEGGAEWPADAVMLCMGVDAWTPPVVRPFWCHPGVVPASALGSTSTLPRDARVLVLGSRLSAVDAVILLGRSGCRVQVASPSGTLPSVRTRMYPSDRGSLTALAGHPWVGTTDAAQADRFVAGLVRGLAGHGRPHLRDQLSLADDPVERLRAEIAIAEEGHNFWQELTVEFIALTNEWLLRQPPAAWQDFWEIVEGVLDRYISAMPVDNAKKLLSLADAGRLEVRGRRPAELFRTGGRWAMTWQDGSCDRFDAVVYATGYRPPALRCAGGRLLLGERRRGAPPAVSADLRVDLGRDADERVFAVGQCSATRVPLVHGVVAVVPQISHVMRQLRALPAGGRRGVSDDG</sequence>
<name>A0ABU3QT32_9ACTN</name>
<dbReference type="PANTHER" id="PTHR40254:SF1">
    <property type="entry name" value="BLR0577 PROTEIN"/>
    <property type="match status" value="1"/>
</dbReference>
<proteinExistence type="predicted"/>
<dbReference type="PRINTS" id="PR00411">
    <property type="entry name" value="PNDRDTASEI"/>
</dbReference>
<comment type="caution">
    <text evidence="2">The sequence shown here is derived from an EMBL/GenBank/DDBJ whole genome shotgun (WGS) entry which is preliminary data.</text>
</comment>
<protein>
    <submittedName>
        <fullName evidence="2">FAD/NAD(P)-binding protein</fullName>
    </submittedName>
</protein>
<accession>A0ABU3QT32</accession>
<gene>
    <name evidence="2" type="ORF">RND61_28150</name>
</gene>
<dbReference type="PANTHER" id="PTHR40254">
    <property type="entry name" value="BLR0577 PROTEIN"/>
    <property type="match status" value="1"/>
</dbReference>
<evidence type="ECO:0000313" key="2">
    <source>
        <dbReference type="EMBL" id="MDT9685911.1"/>
    </source>
</evidence>
<evidence type="ECO:0000313" key="3">
    <source>
        <dbReference type="Proteomes" id="UP001250181"/>
    </source>
</evidence>
<dbReference type="InterPro" id="IPR038732">
    <property type="entry name" value="HpyO/CreE_NAD-binding"/>
</dbReference>
<dbReference type="Gene3D" id="3.50.50.60">
    <property type="entry name" value="FAD/NAD(P)-binding domain"/>
    <property type="match status" value="1"/>
</dbReference>
<keyword evidence="3" id="KW-1185">Reference proteome</keyword>